<evidence type="ECO:0000313" key="2">
    <source>
        <dbReference type="Proteomes" id="UP000827609"/>
    </source>
</evidence>
<evidence type="ECO:0000313" key="1">
    <source>
        <dbReference type="EMBL" id="QYW04692.1"/>
    </source>
</evidence>
<reference evidence="1" key="1">
    <citation type="submission" date="2021-06" db="EMBL/GenBank/DDBJ databases">
        <title>Complete genome sequence of Erwinia phage pEa_SNUABM_7.</title>
        <authorList>
            <person name="Kim S.G."/>
            <person name="Park S.C."/>
        </authorList>
    </citation>
    <scope>NUCLEOTIDE SEQUENCE</scope>
</reference>
<proteinExistence type="predicted"/>
<protein>
    <submittedName>
        <fullName evidence="1">Uncharacterized protein</fullName>
    </submittedName>
</protein>
<dbReference type="EMBL" id="MZ475896">
    <property type="protein sequence ID" value="QYW04692.1"/>
    <property type="molecule type" value="Genomic_DNA"/>
</dbReference>
<name>A0AAE8BLA9_9CAUD</name>
<organism evidence="1 2">
    <name type="scientific">Erwinia phage pEa_SNUABM_7</name>
    <dbReference type="NCBI Taxonomy" id="2866695"/>
    <lineage>
        <taxon>Viruses</taxon>
        <taxon>Duplodnaviria</taxon>
        <taxon>Heunggongvirae</taxon>
        <taxon>Uroviricota</taxon>
        <taxon>Caudoviricetes</taxon>
        <taxon>Snuvirus</taxon>
        <taxon>Snuvirus SNUABM7</taxon>
    </lineage>
</organism>
<gene>
    <name evidence="1" type="ORF">pEaSNUABM7_00024</name>
</gene>
<accession>A0AAE8BLA9</accession>
<keyword evidence="2" id="KW-1185">Reference proteome</keyword>
<sequence length="106" mass="11938">MISDIDIGHYYSSASGIPFRVKERAAHGQDCSLSMIVFENVEATKDYPVGQTWVLPESLFVKQYSEFTEGKYHERNNALRASENKTLATREAFRVAFAEDPDSATV</sequence>
<dbReference type="Proteomes" id="UP000827609">
    <property type="component" value="Segment"/>
</dbReference>